<evidence type="ECO:0000256" key="1">
    <source>
        <dbReference type="ARBA" id="ARBA00022475"/>
    </source>
</evidence>
<evidence type="ECO:0000313" key="6">
    <source>
        <dbReference type="EMBL" id="KHQ49920.1"/>
    </source>
</evidence>
<keyword evidence="2 5" id="KW-0812">Transmembrane</keyword>
<gene>
    <name evidence="6" type="ORF">OA50_05543</name>
</gene>
<dbReference type="OrthoDB" id="9811954at2"/>
<dbReference type="GO" id="GO:0005886">
    <property type="term" value="C:plasma membrane"/>
    <property type="evidence" value="ECO:0007669"/>
    <property type="project" value="InterPro"/>
</dbReference>
<reference evidence="6 7" key="1">
    <citation type="submission" date="2014-10" db="EMBL/GenBank/DDBJ databases">
        <title>Genome sequence of Ponticoccus sp. strain UMTAT08 isolated from clonal culture of toxic dinoflagellate Alexandrium tamiyavanichii.</title>
        <authorList>
            <person name="Gan H.Y."/>
            <person name="Muhd D.-D."/>
            <person name="Mohd Noor M.E."/>
            <person name="Yeong Y.S."/>
            <person name="Usup G."/>
        </authorList>
    </citation>
    <scope>NUCLEOTIDE SEQUENCE [LARGE SCALE GENOMIC DNA]</scope>
    <source>
        <strain evidence="6 7">UMTAT08</strain>
    </source>
</reference>
<evidence type="ECO:0000256" key="5">
    <source>
        <dbReference type="SAM" id="Phobius"/>
    </source>
</evidence>
<dbReference type="PATRIC" id="fig|1515334.3.peg.5543"/>
<protein>
    <submittedName>
        <fullName evidence="6">Uncharacterized protein</fullName>
    </submittedName>
</protein>
<evidence type="ECO:0000256" key="2">
    <source>
        <dbReference type="ARBA" id="ARBA00022692"/>
    </source>
</evidence>
<dbReference type="EMBL" id="JSUQ01000036">
    <property type="protein sequence ID" value="KHQ49920.1"/>
    <property type="molecule type" value="Genomic_DNA"/>
</dbReference>
<name>A0A0B3RFD9_9RHOB</name>
<evidence type="ECO:0000256" key="3">
    <source>
        <dbReference type="ARBA" id="ARBA00022989"/>
    </source>
</evidence>
<sequence length="187" mass="20666">MSNARQPVLIFLIVTALMAVTLFLMGRDPICPCGYVSFWTGPGAPPREGSQHLFDLYSPSHLIHGLVFYGVLALVARRLSVNLRLGIALVVEAGWEILENTPMVIERYRAVTVSFDYNGDSIINSVFDVIAMVVGFYLARWIPIWASVAVALGFEALTIALIRDGLALNILMLFWPTEAVLQWQQGG</sequence>
<dbReference type="Proteomes" id="UP000030960">
    <property type="component" value="Unassembled WGS sequence"/>
</dbReference>
<keyword evidence="7" id="KW-1185">Reference proteome</keyword>
<dbReference type="AlphaFoldDB" id="A0A0B3RFD9"/>
<feature type="transmembrane region" description="Helical" evidence="5">
    <location>
        <begin position="7"/>
        <end position="26"/>
    </location>
</feature>
<dbReference type="STRING" id="561184.SAMN05216376_11121"/>
<evidence type="ECO:0000256" key="4">
    <source>
        <dbReference type="ARBA" id="ARBA00023136"/>
    </source>
</evidence>
<keyword evidence="1" id="KW-1003">Cell membrane</keyword>
<feature type="transmembrane region" description="Helical" evidence="5">
    <location>
        <begin position="144"/>
        <end position="162"/>
    </location>
</feature>
<dbReference type="NCBIfam" id="NF002099">
    <property type="entry name" value="PRK00944.1"/>
    <property type="match status" value="1"/>
</dbReference>
<evidence type="ECO:0000313" key="7">
    <source>
        <dbReference type="Proteomes" id="UP000030960"/>
    </source>
</evidence>
<accession>A0A0B3RFD9</accession>
<proteinExistence type="predicted"/>
<organism evidence="6 7">
    <name type="scientific">Mameliella alba</name>
    <dbReference type="NCBI Taxonomy" id="561184"/>
    <lineage>
        <taxon>Bacteria</taxon>
        <taxon>Pseudomonadati</taxon>
        <taxon>Pseudomonadota</taxon>
        <taxon>Alphaproteobacteria</taxon>
        <taxon>Rhodobacterales</taxon>
        <taxon>Roseobacteraceae</taxon>
        <taxon>Mameliella</taxon>
    </lineage>
</organism>
<dbReference type="RefSeq" id="WP_043146912.1">
    <property type="nucleotide sequence ID" value="NZ_JSUQ01000036.1"/>
</dbReference>
<keyword evidence="4 5" id="KW-0472">Membrane</keyword>
<comment type="caution">
    <text evidence="6">The sequence shown here is derived from an EMBL/GenBank/DDBJ whole genome shotgun (WGS) entry which is preliminary data.</text>
</comment>
<dbReference type="InterPro" id="IPR019691">
    <property type="entry name" value="DUF2585"/>
</dbReference>
<dbReference type="Pfam" id="PF10755">
    <property type="entry name" value="DUF2585"/>
    <property type="match status" value="1"/>
</dbReference>
<keyword evidence="3 5" id="KW-1133">Transmembrane helix</keyword>
<feature type="transmembrane region" description="Helical" evidence="5">
    <location>
        <begin position="56"/>
        <end position="76"/>
    </location>
</feature>